<evidence type="ECO:0000256" key="7">
    <source>
        <dbReference type="ARBA" id="ARBA00023180"/>
    </source>
</evidence>
<evidence type="ECO:0000256" key="6">
    <source>
        <dbReference type="ARBA" id="ARBA00023157"/>
    </source>
</evidence>
<keyword evidence="7" id="KW-0325">Glycoprotein</keyword>
<evidence type="ECO:0000313" key="11">
    <source>
        <dbReference type="Proteomes" id="UP000034805"/>
    </source>
</evidence>
<evidence type="ECO:0000313" key="10">
    <source>
        <dbReference type="EMBL" id="KPP76151.1"/>
    </source>
</evidence>
<keyword evidence="10" id="KW-0675">Receptor</keyword>
<dbReference type="SUPFAM" id="SSF57586">
    <property type="entry name" value="TNF receptor-like"/>
    <property type="match status" value="4"/>
</dbReference>
<dbReference type="Gene3D" id="2.10.50.10">
    <property type="entry name" value="Tumor Necrosis Factor Receptor, subunit A, domain 2"/>
    <property type="match status" value="5"/>
</dbReference>
<proteinExistence type="predicted"/>
<dbReference type="PANTHER" id="PTHR23097:SF90">
    <property type="entry name" value="TUMOR NECROSIS FACTOR RECEPTOR SUPERFAMILY MEMBER 11B"/>
    <property type="match status" value="1"/>
</dbReference>
<evidence type="ECO:0000256" key="8">
    <source>
        <dbReference type="PROSITE-ProRule" id="PRU00206"/>
    </source>
</evidence>
<dbReference type="SMART" id="SM01411">
    <property type="entry name" value="Ephrin_rec_like"/>
    <property type="match status" value="4"/>
</dbReference>
<dbReference type="SMART" id="SM00208">
    <property type="entry name" value="TNFR"/>
    <property type="match status" value="8"/>
</dbReference>
<dbReference type="Proteomes" id="UP000034805">
    <property type="component" value="Unassembled WGS sequence"/>
</dbReference>
<feature type="repeat" description="TNFR-Cys" evidence="8">
    <location>
        <begin position="172"/>
        <end position="213"/>
    </location>
</feature>
<evidence type="ECO:0000256" key="5">
    <source>
        <dbReference type="ARBA" id="ARBA00022737"/>
    </source>
</evidence>
<evidence type="ECO:0000256" key="2">
    <source>
        <dbReference type="ARBA" id="ARBA00022525"/>
    </source>
</evidence>
<dbReference type="Pfam" id="PF21733">
    <property type="entry name" value="Death_3"/>
    <property type="match status" value="1"/>
</dbReference>
<dbReference type="GO" id="GO:0005576">
    <property type="term" value="C:extracellular region"/>
    <property type="evidence" value="ECO:0007669"/>
    <property type="project" value="UniProtKB-SubCell"/>
</dbReference>
<dbReference type="Pfam" id="PF23630">
    <property type="entry name" value="Death_TNFRSF11B"/>
    <property type="match status" value="2"/>
</dbReference>
<feature type="domain" description="TNFR-Cys" evidence="9">
    <location>
        <begin position="252"/>
        <end position="293"/>
    </location>
</feature>
<keyword evidence="4" id="KW-0732">Signal</keyword>
<dbReference type="EMBL" id="JARO02001206">
    <property type="protein sequence ID" value="KPP76151.1"/>
    <property type="molecule type" value="Genomic_DNA"/>
</dbReference>
<protein>
    <submittedName>
        <fullName evidence="10">Tumor necrosis factor receptor superfamily member 11B-like</fullName>
    </submittedName>
</protein>
<dbReference type="Pfam" id="PF00020">
    <property type="entry name" value="TNFR_c6"/>
    <property type="match status" value="5"/>
</dbReference>
<dbReference type="InterPro" id="IPR052459">
    <property type="entry name" value="TNFRSF_decoy_receptor"/>
</dbReference>
<dbReference type="CDD" id="cd00185">
    <property type="entry name" value="TNFRSF"/>
    <property type="match status" value="1"/>
</dbReference>
<keyword evidence="5" id="KW-0677">Repeat</keyword>
<dbReference type="InterPro" id="IPR057633">
    <property type="entry name" value="Death_TNF11B"/>
</dbReference>
<dbReference type="PANTHER" id="PTHR23097">
    <property type="entry name" value="TUMOR NECROSIS FACTOR RECEPTOR SUPERFAMILY MEMBER"/>
    <property type="match status" value="1"/>
</dbReference>
<dbReference type="InterPro" id="IPR048522">
    <property type="entry name" value="Death_3_fish"/>
</dbReference>
<dbReference type="PROSITE" id="PS50050">
    <property type="entry name" value="TNFR_NGFR_2"/>
    <property type="match status" value="3"/>
</dbReference>
<dbReference type="GO" id="GO:0006915">
    <property type="term" value="P:apoptotic process"/>
    <property type="evidence" value="ECO:0007669"/>
    <property type="project" value="UniProtKB-KW"/>
</dbReference>
<feature type="repeat" description="TNFR-Cys" evidence="8">
    <location>
        <begin position="252"/>
        <end position="293"/>
    </location>
</feature>
<evidence type="ECO:0000259" key="9">
    <source>
        <dbReference type="PROSITE" id="PS50050"/>
    </source>
</evidence>
<feature type="repeat" description="TNFR-Cys" evidence="8">
    <location>
        <begin position="621"/>
        <end position="662"/>
    </location>
</feature>
<comment type="caution">
    <text evidence="8">Lacks conserved residue(s) required for the propagation of feature annotation.</text>
</comment>
<name>A0A0P7V4B7_SCLFO</name>
<reference evidence="10 11" key="1">
    <citation type="submission" date="2015-08" db="EMBL/GenBank/DDBJ databases">
        <title>The genome of the Asian arowana (Scleropages formosus).</title>
        <authorList>
            <person name="Tan M.H."/>
            <person name="Gan H.M."/>
            <person name="Croft L.J."/>
            <person name="Austin C.M."/>
        </authorList>
    </citation>
    <scope>NUCLEOTIDE SEQUENCE [LARGE SCALE GENOMIC DNA]</scope>
    <source>
        <strain evidence="10">Aro1</strain>
    </source>
</reference>
<keyword evidence="3" id="KW-0053">Apoptosis</keyword>
<accession>A0A0P7V4B7</accession>
<feature type="domain" description="TNFR-Cys" evidence="9">
    <location>
        <begin position="172"/>
        <end position="213"/>
    </location>
</feature>
<comment type="caution">
    <text evidence="10">The sequence shown here is derived from an EMBL/GenBank/DDBJ whole genome shotgun (WGS) entry which is preliminary data.</text>
</comment>
<evidence type="ECO:0000256" key="3">
    <source>
        <dbReference type="ARBA" id="ARBA00022703"/>
    </source>
</evidence>
<gene>
    <name evidence="10" type="ORF">Z043_104529</name>
</gene>
<keyword evidence="2" id="KW-0964">Secreted</keyword>
<keyword evidence="6 8" id="KW-1015">Disulfide bond</keyword>
<feature type="disulfide bond" evidence="8">
    <location>
        <begin position="173"/>
        <end position="188"/>
    </location>
</feature>
<evidence type="ECO:0000256" key="4">
    <source>
        <dbReference type="ARBA" id="ARBA00022729"/>
    </source>
</evidence>
<feature type="disulfide bond" evidence="8">
    <location>
        <begin position="253"/>
        <end position="268"/>
    </location>
</feature>
<feature type="disulfide bond" evidence="8">
    <location>
        <begin position="195"/>
        <end position="213"/>
    </location>
</feature>
<feature type="non-terminal residue" evidence="10">
    <location>
        <position position="842"/>
    </location>
</feature>
<evidence type="ECO:0000256" key="1">
    <source>
        <dbReference type="ARBA" id="ARBA00004613"/>
    </source>
</evidence>
<feature type="domain" description="TNFR-Cys" evidence="9">
    <location>
        <begin position="621"/>
        <end position="662"/>
    </location>
</feature>
<dbReference type="InterPro" id="IPR001368">
    <property type="entry name" value="TNFR/NGFR_Cys_rich_reg"/>
</dbReference>
<dbReference type="AlphaFoldDB" id="A0A0P7V4B7"/>
<organism evidence="10 11">
    <name type="scientific">Scleropages formosus</name>
    <name type="common">Asian bonytongue</name>
    <name type="synonym">Osteoglossum formosum</name>
    <dbReference type="NCBI Taxonomy" id="113540"/>
    <lineage>
        <taxon>Eukaryota</taxon>
        <taxon>Metazoa</taxon>
        <taxon>Chordata</taxon>
        <taxon>Craniata</taxon>
        <taxon>Vertebrata</taxon>
        <taxon>Euteleostomi</taxon>
        <taxon>Actinopterygii</taxon>
        <taxon>Neopterygii</taxon>
        <taxon>Teleostei</taxon>
        <taxon>Osteoglossocephala</taxon>
        <taxon>Osteoglossomorpha</taxon>
        <taxon>Osteoglossiformes</taxon>
        <taxon>Osteoglossidae</taxon>
        <taxon>Scleropages</taxon>
    </lineage>
</organism>
<feature type="disulfide bond" evidence="8">
    <location>
        <begin position="622"/>
        <end position="637"/>
    </location>
</feature>
<feature type="disulfide bond" evidence="8">
    <location>
        <begin position="644"/>
        <end position="662"/>
    </location>
</feature>
<sequence length="842" mass="94963">MILRYLRINELNDLMGYPNITHDQLAECSVYFGEDELKGFQDCPSSWHVPLEASEAGARLCLGELHRENLPFDAIRNIWAANSTSCDFHWPVAATRGWASPEMVRSRAQRASLSFPLQLFAVSLAWALREDPPPKYYHRDPANSEVYLCDQCPPGTAVRRHCGPDGPTLCDPCPEHHFSEQWHWGETCQYCTAVCKERQLVVRECNSTHDRLCECSQGYHLEVEFCVRHTACPPGQGAAILGTPESDTVCKRCPRGYFSSVVSATEPCLPHQNCSRLGLRTTRPGTATQDAVCETETGGTSSRCRAGRNPCVTVVESGQSAVIHTVDQPINTTLCEEAIFQFLVSRRLCLVQPDLLLDSLSTRKADGRSLERVKTMKLLQMWREQNKDQDRLFVQGVSHCEKKVSRFVGLRNLSLEDLVQVMESLPGVKVPQEEVHEVARACLFEQSLLQLLQLWKSRNEKLDIGRGLELSLRKLRGQDVPQPLLRALRKMSRIFNAASLHKMCEKMFHPEKPLQLVLSWILDPRADVAQHLLLPGLMDLLSHLQQPPHKPDQFGHLHLLASKEILPAAILRAGCTALADEARTYTHEDEATGRVLTCDRCPPGSHMRAHCTATRRTQCSPCPAHHFTQYWNYLSKCLYCSAFCGENQLVQRECSPVHNRVCTCKQGYYKRADFCVKHAECPPGYGVKVPGTADRNTQCEKCAPGSYSSKTSSSDACARHTDCATRGLRLLLKGNVWRDNLCVSCEDLQPRGGLEMLKKILPDFLARQKVKRDKLIRFVRRSLPLQKEVRQSSQTQLLGHISTWIRDAGEDELKSLPGMLRASRLHHVAHKLERMIMTVEKA</sequence>
<comment type="subcellular location">
    <subcellularLocation>
        <location evidence="1">Secreted</location>
    </subcellularLocation>
</comment>
<dbReference type="STRING" id="113540.ENSSFOP00015006976"/>